<dbReference type="EMBL" id="HBIJ01004516">
    <property type="protein sequence ID" value="CAE0362442.1"/>
    <property type="molecule type" value="Transcribed_RNA"/>
</dbReference>
<sequence>MFRFVVFVIVLLLGDVKSVSRVVPLLSGWHYDDILRDSIDPVASIIVMWSSTWCKEAFERFGLTPEAEDLPSRAHVFIGHYDEAAARKQVWWEEENFLDDRFNISLAPAVVYIPPGGNWENYQLWDGGVQHWKDWVRDRLALEVLVQNEATEALSFLWPRIDNVTEALLVPGASRKVFLQPGQRVVMTRKTKENNEEFFSAPLQALPSKSCAHGEVQQIIFDDQILSETIEQRHLRFQEENKYMKEQDQHLNARDQDTTFTHAAMIRQPRTVPGFDTTAYGLIELPQEVRDHMWKYYKEHEAYRMIEAYSSIATGINQHIVNTTLVSFDLDMSQRDYIAMHLIQPYVEQWAKRPLEFTSFYGIREYHRGHELRMHVDRVATHVFSVIVNLDQQGIDSDWTLDVINFDGTRNSVVMRPNTMLFYQSAKLIHGRPKPLNGTLYANAFCHYRPLDWPYEYGAGDILYRREHDRKVPVVDYKVPFMS</sequence>
<feature type="signal peptide" evidence="1">
    <location>
        <begin position="1"/>
        <end position="18"/>
    </location>
</feature>
<organism evidence="2">
    <name type="scientific">Aureoumbra lagunensis</name>
    <dbReference type="NCBI Taxonomy" id="44058"/>
    <lineage>
        <taxon>Eukaryota</taxon>
        <taxon>Sar</taxon>
        <taxon>Stramenopiles</taxon>
        <taxon>Ochrophyta</taxon>
        <taxon>Pelagophyceae</taxon>
        <taxon>Pelagomonadales</taxon>
        <taxon>Aureoumbra</taxon>
    </lineage>
</organism>
<protein>
    <recommendedName>
        <fullName evidence="3">Fe2OG dioxygenase domain-containing protein</fullName>
    </recommendedName>
</protein>
<gene>
    <name evidence="2" type="ORF">ALAG00032_LOCUS3183</name>
</gene>
<feature type="chain" id="PRO_5030750037" description="Fe2OG dioxygenase domain-containing protein" evidence="1">
    <location>
        <begin position="19"/>
        <end position="483"/>
    </location>
</feature>
<dbReference type="AlphaFoldDB" id="A0A7S3JTW0"/>
<accession>A0A7S3JTW0</accession>
<evidence type="ECO:0000256" key="1">
    <source>
        <dbReference type="SAM" id="SignalP"/>
    </source>
</evidence>
<reference evidence="2" key="1">
    <citation type="submission" date="2021-01" db="EMBL/GenBank/DDBJ databases">
        <authorList>
            <person name="Corre E."/>
            <person name="Pelletier E."/>
            <person name="Niang G."/>
            <person name="Scheremetjew M."/>
            <person name="Finn R."/>
            <person name="Kale V."/>
            <person name="Holt S."/>
            <person name="Cochrane G."/>
            <person name="Meng A."/>
            <person name="Brown T."/>
            <person name="Cohen L."/>
        </authorList>
    </citation>
    <scope>NUCLEOTIDE SEQUENCE</scope>
    <source>
        <strain evidence="2">CCMP1510</strain>
    </source>
</reference>
<name>A0A7S3JTW0_9STRA</name>
<evidence type="ECO:0000313" key="2">
    <source>
        <dbReference type="EMBL" id="CAE0362442.1"/>
    </source>
</evidence>
<proteinExistence type="predicted"/>
<keyword evidence="1" id="KW-0732">Signal</keyword>
<evidence type="ECO:0008006" key="3">
    <source>
        <dbReference type="Google" id="ProtNLM"/>
    </source>
</evidence>